<proteinExistence type="predicted"/>
<keyword evidence="2" id="KW-0813">Transport</keyword>
<dbReference type="Gene3D" id="1.20.1740.10">
    <property type="entry name" value="Amino acid/polyamine transporter I"/>
    <property type="match status" value="1"/>
</dbReference>
<dbReference type="EMBL" id="CP115613">
    <property type="protein sequence ID" value="WBW74731.1"/>
    <property type="molecule type" value="Genomic_DNA"/>
</dbReference>
<protein>
    <submittedName>
        <fullName evidence="8">Amino acid permease</fullName>
    </submittedName>
</protein>
<dbReference type="PANTHER" id="PTHR45649:SF53">
    <property type="entry name" value="AMINO ACID PERMEASE"/>
    <property type="match status" value="1"/>
</dbReference>
<comment type="subcellular location">
    <subcellularLocation>
        <location evidence="1">Membrane</location>
        <topology evidence="1">Multi-pass membrane protein</topology>
    </subcellularLocation>
</comment>
<evidence type="ECO:0000256" key="5">
    <source>
        <dbReference type="ARBA" id="ARBA00022989"/>
    </source>
</evidence>
<keyword evidence="4" id="KW-0029">Amino-acid transport</keyword>
<evidence type="ECO:0000256" key="2">
    <source>
        <dbReference type="ARBA" id="ARBA00022448"/>
    </source>
</evidence>
<gene>
    <name evidence="8" type="ORF">SOMG_04165</name>
</gene>
<dbReference type="AlphaFoldDB" id="A0AAF0AWI0"/>
<evidence type="ECO:0000256" key="6">
    <source>
        <dbReference type="ARBA" id="ARBA00023136"/>
    </source>
</evidence>
<keyword evidence="3 7" id="KW-0812">Transmembrane</keyword>
<evidence type="ECO:0000313" key="9">
    <source>
        <dbReference type="Proteomes" id="UP001212411"/>
    </source>
</evidence>
<name>A0AAF0AWI0_9SCHI</name>
<organism evidence="8 9">
    <name type="scientific">Schizosaccharomyces osmophilus</name>
    <dbReference type="NCBI Taxonomy" id="2545709"/>
    <lineage>
        <taxon>Eukaryota</taxon>
        <taxon>Fungi</taxon>
        <taxon>Dikarya</taxon>
        <taxon>Ascomycota</taxon>
        <taxon>Taphrinomycotina</taxon>
        <taxon>Schizosaccharomycetes</taxon>
        <taxon>Schizosaccharomycetales</taxon>
        <taxon>Schizosaccharomycetaceae</taxon>
        <taxon>Schizosaccharomyces</taxon>
    </lineage>
</organism>
<dbReference type="KEGG" id="som:SOMG_04165"/>
<dbReference type="GO" id="GO:0016020">
    <property type="term" value="C:membrane"/>
    <property type="evidence" value="ECO:0007669"/>
    <property type="project" value="UniProtKB-SubCell"/>
</dbReference>
<dbReference type="GO" id="GO:0022857">
    <property type="term" value="F:transmembrane transporter activity"/>
    <property type="evidence" value="ECO:0007669"/>
    <property type="project" value="UniProtKB-ARBA"/>
</dbReference>
<sequence length="99" mass="10809">MMSTNYELGNVNHGGSWCLTFFCTACILVGYDAAGHVAEETKNASQTAARGPFYSALSNSIVSAGIVVVFLYCLPPSQTLYPLMKTNEHQPFVRFYAFA</sequence>
<evidence type="ECO:0000313" key="8">
    <source>
        <dbReference type="EMBL" id="WBW74731.1"/>
    </source>
</evidence>
<accession>A0AAF0AWI0</accession>
<dbReference type="GO" id="GO:0006865">
    <property type="term" value="P:amino acid transport"/>
    <property type="evidence" value="ECO:0007669"/>
    <property type="project" value="UniProtKB-KW"/>
</dbReference>
<feature type="transmembrane region" description="Helical" evidence="7">
    <location>
        <begin position="53"/>
        <end position="74"/>
    </location>
</feature>
<dbReference type="PANTHER" id="PTHR45649">
    <property type="entry name" value="AMINO-ACID PERMEASE BAT1"/>
    <property type="match status" value="1"/>
</dbReference>
<evidence type="ECO:0000256" key="4">
    <source>
        <dbReference type="ARBA" id="ARBA00022970"/>
    </source>
</evidence>
<keyword evidence="5 7" id="KW-1133">Transmembrane helix</keyword>
<evidence type="ECO:0000256" key="7">
    <source>
        <dbReference type="SAM" id="Phobius"/>
    </source>
</evidence>
<evidence type="ECO:0000256" key="1">
    <source>
        <dbReference type="ARBA" id="ARBA00004141"/>
    </source>
</evidence>
<evidence type="ECO:0000256" key="3">
    <source>
        <dbReference type="ARBA" id="ARBA00022692"/>
    </source>
</evidence>
<keyword evidence="6 7" id="KW-0472">Membrane</keyword>
<dbReference type="GeneID" id="80877641"/>
<keyword evidence="9" id="KW-1185">Reference proteome</keyword>
<dbReference type="Proteomes" id="UP001212411">
    <property type="component" value="Chromosome 3"/>
</dbReference>
<dbReference type="RefSeq" id="XP_056038974.1">
    <property type="nucleotide sequence ID" value="XM_056182952.1"/>
</dbReference>
<reference evidence="8 9" key="1">
    <citation type="journal article" date="2023" name="G3 (Bethesda)">
        <title>A high-quality reference genome for the fission yeast Schizosaccharomyces osmophilus.</title>
        <authorList>
            <person name="Jia G.S."/>
            <person name="Zhang W.C."/>
            <person name="Liang Y."/>
            <person name="Liu X.H."/>
            <person name="Rhind N."/>
            <person name="Pidoux A."/>
            <person name="Brysch-Herzberg M."/>
            <person name="Du L.L."/>
        </authorList>
    </citation>
    <scope>NUCLEOTIDE SEQUENCE [LARGE SCALE GENOMIC DNA]</scope>
    <source>
        <strain evidence="8 9">CBS 15793</strain>
    </source>
</reference>